<sequence>MYLLILLSGSIGSTLIYFVSRGKKEIQTLALILWGATIMLIVDKAYAYFIDGESFIELSFDSILLGFTLLTTGFTLWLIYIAIRRLLKRTSR</sequence>
<feature type="transmembrane region" description="Helical" evidence="1">
    <location>
        <begin position="29"/>
        <end position="50"/>
    </location>
</feature>
<protein>
    <submittedName>
        <fullName evidence="2">Uncharacterized protein</fullName>
    </submittedName>
</protein>
<keyword evidence="1" id="KW-1133">Transmembrane helix</keyword>
<accession>A0A7C4JLW4</accession>
<dbReference type="AlphaFoldDB" id="A0A7C4JLW4"/>
<keyword evidence="1" id="KW-0812">Transmembrane</keyword>
<proteinExistence type="predicted"/>
<feature type="transmembrane region" description="Helical" evidence="1">
    <location>
        <begin position="62"/>
        <end position="83"/>
    </location>
</feature>
<reference evidence="2" key="1">
    <citation type="journal article" date="2020" name="mSystems">
        <title>Genome- and Community-Level Interaction Insights into Carbon Utilization and Element Cycling Functions of Hydrothermarchaeota in Hydrothermal Sediment.</title>
        <authorList>
            <person name="Zhou Z."/>
            <person name="Liu Y."/>
            <person name="Xu W."/>
            <person name="Pan J."/>
            <person name="Luo Z.H."/>
            <person name="Li M."/>
        </authorList>
    </citation>
    <scope>NUCLEOTIDE SEQUENCE [LARGE SCALE GENOMIC DNA]</scope>
    <source>
        <strain evidence="2">SpSt-648</strain>
    </source>
</reference>
<evidence type="ECO:0000256" key="1">
    <source>
        <dbReference type="SAM" id="Phobius"/>
    </source>
</evidence>
<evidence type="ECO:0000313" key="2">
    <source>
        <dbReference type="EMBL" id="HGQ74386.1"/>
    </source>
</evidence>
<keyword evidence="1" id="KW-0472">Membrane</keyword>
<comment type="caution">
    <text evidence="2">The sequence shown here is derived from an EMBL/GenBank/DDBJ whole genome shotgun (WGS) entry which is preliminary data.</text>
</comment>
<gene>
    <name evidence="2" type="ORF">ENU20_04860</name>
</gene>
<name>A0A7C4JLW4_STAMA</name>
<organism evidence="2">
    <name type="scientific">Staphylothermus marinus</name>
    <dbReference type="NCBI Taxonomy" id="2280"/>
    <lineage>
        <taxon>Archaea</taxon>
        <taxon>Thermoproteota</taxon>
        <taxon>Thermoprotei</taxon>
        <taxon>Desulfurococcales</taxon>
        <taxon>Desulfurococcaceae</taxon>
        <taxon>Staphylothermus</taxon>
    </lineage>
</organism>
<dbReference type="EMBL" id="DTBP01000043">
    <property type="protein sequence ID" value="HGQ74386.1"/>
    <property type="molecule type" value="Genomic_DNA"/>
</dbReference>